<dbReference type="AlphaFoldDB" id="A0A8J5ZLY0"/>
<evidence type="ECO:0000313" key="2">
    <source>
        <dbReference type="EMBL" id="KAG8501612.1"/>
    </source>
</evidence>
<evidence type="ECO:0000313" key="3">
    <source>
        <dbReference type="Proteomes" id="UP000701853"/>
    </source>
</evidence>
<reference evidence="2 3" key="1">
    <citation type="journal article" date="2021" name="bioRxiv">
        <title>The Gossypium anomalum genome as a resource for cotton improvement and evolutionary analysis of hybrid incompatibility.</title>
        <authorList>
            <person name="Grover C.E."/>
            <person name="Yuan D."/>
            <person name="Arick M.A."/>
            <person name="Miller E.R."/>
            <person name="Hu G."/>
            <person name="Peterson D.G."/>
            <person name="Wendel J.F."/>
            <person name="Udall J.A."/>
        </authorList>
    </citation>
    <scope>NUCLEOTIDE SEQUENCE [LARGE SCALE GENOMIC DNA]</scope>
    <source>
        <strain evidence="2">JFW-Udall</strain>
        <tissue evidence="2">Leaf</tissue>
    </source>
</reference>
<evidence type="ECO:0000259" key="1">
    <source>
        <dbReference type="Pfam" id="PF02171"/>
    </source>
</evidence>
<sequence length="364" mass="42106">MVPVVEEYRFCAVLMIQVDKVYSRADCIPTFVRKLMNVMGRGSELKWKEREGKGAVLEFLPLPPLMVDGKGVRRKVIDRMHRPTKESESSQETLKVLDIILRQHVKQEFLLDYLMGEAIAHIQDGSRSFTDHEAEEIKQDLIETIMGIQKCGPKTHTGEFAIARINMRFWGTSDVLSIAAMVSSRWWPLISSYGASGRTQYLKLKMIDSFFKNQFLTKWMTRVSIQSSFDQVIEACKFLDEKWNPKDCGYYCTKNHHTKFFQQGSSDNVLHGTVIDNKVCHRKNNDFLPWYPCWNDWNHEADHYYVLRPGWFSADDLQDWGQFIKIRDPSETSSSHGGMYAPGVISVPQLSRLKDKVSNFILVC</sequence>
<name>A0A8J5ZLY0_9ROSI</name>
<protein>
    <recommendedName>
        <fullName evidence="1">Piwi domain-containing protein</fullName>
    </recommendedName>
</protein>
<accession>A0A8J5ZLY0</accession>
<dbReference type="Gene3D" id="3.30.420.10">
    <property type="entry name" value="Ribonuclease H-like superfamily/Ribonuclease H"/>
    <property type="match status" value="1"/>
</dbReference>
<dbReference type="InterPro" id="IPR003165">
    <property type="entry name" value="Piwi"/>
</dbReference>
<comment type="caution">
    <text evidence="2">The sequence shown here is derived from an EMBL/GenBank/DDBJ whole genome shotgun (WGS) entry which is preliminary data.</text>
</comment>
<dbReference type="GO" id="GO:0003676">
    <property type="term" value="F:nucleic acid binding"/>
    <property type="evidence" value="ECO:0007669"/>
    <property type="project" value="InterPro"/>
</dbReference>
<proteinExistence type="predicted"/>
<dbReference type="InterPro" id="IPR012337">
    <property type="entry name" value="RNaseH-like_sf"/>
</dbReference>
<dbReference type="SUPFAM" id="SSF53098">
    <property type="entry name" value="Ribonuclease H-like"/>
    <property type="match status" value="1"/>
</dbReference>
<dbReference type="InterPro" id="IPR036397">
    <property type="entry name" value="RNaseH_sf"/>
</dbReference>
<dbReference type="PANTHER" id="PTHR22891">
    <property type="entry name" value="EUKARYOTIC TRANSLATION INITIATION FACTOR 2C"/>
    <property type="match status" value="1"/>
</dbReference>
<dbReference type="EMBL" id="JAHUZN010000002">
    <property type="protein sequence ID" value="KAG8501612.1"/>
    <property type="molecule type" value="Genomic_DNA"/>
</dbReference>
<keyword evidence="3" id="KW-1185">Reference proteome</keyword>
<dbReference type="Pfam" id="PF02171">
    <property type="entry name" value="Piwi"/>
    <property type="match status" value="1"/>
</dbReference>
<dbReference type="Proteomes" id="UP000701853">
    <property type="component" value="Chromosome 2"/>
</dbReference>
<gene>
    <name evidence="2" type="ORF">CXB51_003939</name>
</gene>
<organism evidence="2 3">
    <name type="scientific">Gossypium anomalum</name>
    <dbReference type="NCBI Taxonomy" id="47600"/>
    <lineage>
        <taxon>Eukaryota</taxon>
        <taxon>Viridiplantae</taxon>
        <taxon>Streptophyta</taxon>
        <taxon>Embryophyta</taxon>
        <taxon>Tracheophyta</taxon>
        <taxon>Spermatophyta</taxon>
        <taxon>Magnoliopsida</taxon>
        <taxon>eudicotyledons</taxon>
        <taxon>Gunneridae</taxon>
        <taxon>Pentapetalae</taxon>
        <taxon>rosids</taxon>
        <taxon>malvids</taxon>
        <taxon>Malvales</taxon>
        <taxon>Malvaceae</taxon>
        <taxon>Malvoideae</taxon>
        <taxon>Gossypium</taxon>
    </lineage>
</organism>
<feature type="domain" description="Piwi" evidence="1">
    <location>
        <begin position="229"/>
        <end position="307"/>
    </location>
</feature>